<dbReference type="OrthoDB" id="426214at2"/>
<dbReference type="AlphaFoldDB" id="A0A433MZ63"/>
<dbReference type="STRING" id="211165.GCA_000317285_01945"/>
<dbReference type="RefSeq" id="WP_016877096.1">
    <property type="nucleotide sequence ID" value="NZ_AJLN01000061.1"/>
</dbReference>
<evidence type="ECO:0000313" key="2">
    <source>
        <dbReference type="Proteomes" id="UP000268857"/>
    </source>
</evidence>
<sequence length="125" mass="14028">MADLSGTWLGTYWQEGIPTRFEAVFIQSGNSLSGNILDDNFLGEAQLNGEVIGRRISFTKSYLTTSPDPVKYVGTISEDENYMQGEWKISKHYSGSWEARRSGESLTAELLTRLAKQEPIGFKVR</sequence>
<accession>A0A433MZ63</accession>
<dbReference type="Proteomes" id="UP000268857">
    <property type="component" value="Unassembled WGS sequence"/>
</dbReference>
<keyword evidence="2" id="KW-1185">Reference proteome</keyword>
<protein>
    <submittedName>
        <fullName evidence="1">Uncharacterized protein</fullName>
    </submittedName>
</protein>
<proteinExistence type="predicted"/>
<reference evidence="1 2" key="1">
    <citation type="journal article" date="2019" name="Genome Biol. Evol.">
        <title>Day and night: Metabolic profiles and evolutionary relationships of six axenic non-marine cyanobacteria.</title>
        <authorList>
            <person name="Will S.E."/>
            <person name="Henke P."/>
            <person name="Boedeker C."/>
            <person name="Huang S."/>
            <person name="Brinkmann H."/>
            <person name="Rohde M."/>
            <person name="Jarek M."/>
            <person name="Friedl T."/>
            <person name="Seufert S."/>
            <person name="Schumacher M."/>
            <person name="Overmann J."/>
            <person name="Neumann-Schaal M."/>
            <person name="Petersen J."/>
        </authorList>
    </citation>
    <scope>NUCLEOTIDE SEQUENCE [LARGE SCALE GENOMIC DNA]</scope>
    <source>
        <strain evidence="1 2">PCC 6912</strain>
    </source>
</reference>
<organism evidence="1 2">
    <name type="scientific">Chlorogloeopsis fritschii PCC 6912</name>
    <dbReference type="NCBI Taxonomy" id="211165"/>
    <lineage>
        <taxon>Bacteria</taxon>
        <taxon>Bacillati</taxon>
        <taxon>Cyanobacteriota</taxon>
        <taxon>Cyanophyceae</taxon>
        <taxon>Nostocales</taxon>
        <taxon>Chlorogloeopsidaceae</taxon>
        <taxon>Chlorogloeopsis</taxon>
    </lineage>
</organism>
<comment type="caution">
    <text evidence="1">The sequence shown here is derived from an EMBL/GenBank/DDBJ whole genome shotgun (WGS) entry which is preliminary data.</text>
</comment>
<dbReference type="EMBL" id="RSCJ01000033">
    <property type="protein sequence ID" value="RUR73757.1"/>
    <property type="molecule type" value="Genomic_DNA"/>
</dbReference>
<evidence type="ECO:0000313" key="1">
    <source>
        <dbReference type="EMBL" id="RUR73757.1"/>
    </source>
</evidence>
<gene>
    <name evidence="1" type="ORF">PCC6912_55340</name>
</gene>
<name>A0A433MZ63_CHLFR</name>